<dbReference type="EMBL" id="CP027541">
    <property type="protein sequence ID" value="AWT56108.1"/>
    <property type="molecule type" value="Genomic_DNA"/>
</dbReference>
<keyword evidence="2" id="KW-1003">Cell membrane</keyword>
<protein>
    <submittedName>
        <fullName evidence="9">RDD family protein</fullName>
    </submittedName>
</protein>
<dbReference type="RefSeq" id="WP_003896668.1">
    <property type="nucleotide sequence ID" value="NZ_CP027541.1"/>
</dbReference>
<evidence type="ECO:0000259" key="8">
    <source>
        <dbReference type="Pfam" id="PF06271"/>
    </source>
</evidence>
<feature type="transmembrane region" description="Helical" evidence="7">
    <location>
        <begin position="103"/>
        <end position="125"/>
    </location>
</feature>
<dbReference type="Proteomes" id="UP000011200">
    <property type="component" value="Chromosome"/>
</dbReference>
<evidence type="ECO:0000256" key="1">
    <source>
        <dbReference type="ARBA" id="ARBA00004651"/>
    </source>
</evidence>
<feature type="compositionally biased region" description="Pro residues" evidence="6">
    <location>
        <begin position="1"/>
        <end position="39"/>
    </location>
</feature>
<keyword evidence="5 7" id="KW-0472">Membrane</keyword>
<comment type="subcellular location">
    <subcellularLocation>
        <location evidence="1">Cell membrane</location>
        <topology evidence="1">Multi-pass membrane protein</topology>
    </subcellularLocation>
</comment>
<evidence type="ECO:0000313" key="10">
    <source>
        <dbReference type="Proteomes" id="UP000011200"/>
    </source>
</evidence>
<keyword evidence="4 7" id="KW-1133">Transmembrane helix</keyword>
<reference evidence="10" key="2">
    <citation type="submission" date="2018-03" db="EMBL/GenBank/DDBJ databases">
        <authorList>
            <person name="Derbyshire K."/>
            <person name="Gray T.A."/>
            <person name="Champion M."/>
        </authorList>
    </citation>
    <scope>NUCLEOTIDE SEQUENCE [LARGE SCALE GENOMIC DNA]</scope>
    <source>
        <strain evidence="10">MKD8</strain>
    </source>
</reference>
<gene>
    <name evidence="9" type="ORF">D806_051580</name>
</gene>
<evidence type="ECO:0000256" key="2">
    <source>
        <dbReference type="ARBA" id="ARBA00022475"/>
    </source>
</evidence>
<dbReference type="PANTHER" id="PTHR36115">
    <property type="entry name" value="PROLINE-RICH ANTIGEN HOMOLOG-RELATED"/>
    <property type="match status" value="1"/>
</dbReference>
<dbReference type="Pfam" id="PF06271">
    <property type="entry name" value="RDD"/>
    <property type="match status" value="1"/>
</dbReference>
<evidence type="ECO:0000256" key="5">
    <source>
        <dbReference type="ARBA" id="ARBA00023136"/>
    </source>
</evidence>
<feature type="transmembrane region" description="Helical" evidence="7">
    <location>
        <begin position="71"/>
        <end position="91"/>
    </location>
</feature>
<accession>A0A2U9PWI4</accession>
<dbReference type="AlphaFoldDB" id="A0A2U9PWI4"/>
<sequence>MTQLPPQGPGPVPYGPHPGGHPGPQGGYPPPWQPNPYQTPLPGQYGPPNVPNPQAYTPWFDRVIAFVIDQLPIAVVTVIGYLVVFGILAGASQGSSDGEISTGVGIVAAVLIFVLSLAPIAYGVWNMGYRQGTTGQSIGKSVMKFKVVSEQTGQPIGFLMSLVRQVAHIVDGLICYVGYLFPLWDAKRQTLADKIMTTVCVPVDRQPPQLSYPPQQQQFQQAYAPQYQQPYPPYPPQNPPGFNEMR</sequence>
<evidence type="ECO:0000256" key="3">
    <source>
        <dbReference type="ARBA" id="ARBA00022692"/>
    </source>
</evidence>
<organism evidence="9 10">
    <name type="scientific">Mycolicibacterium smegmatis (strain MKD8)</name>
    <name type="common">Mycobacterium smegmatis</name>
    <dbReference type="NCBI Taxonomy" id="1214915"/>
    <lineage>
        <taxon>Bacteria</taxon>
        <taxon>Bacillati</taxon>
        <taxon>Actinomycetota</taxon>
        <taxon>Actinomycetes</taxon>
        <taxon>Mycobacteriales</taxon>
        <taxon>Mycobacteriaceae</taxon>
        <taxon>Mycolicibacterium</taxon>
    </lineage>
</organism>
<reference evidence="9 10" key="1">
    <citation type="journal article" date="2013" name="Genome Announc.">
        <title>Draft genome sequence of MKD8, a conjugal recipient Mycobacterium smegmatis strain.</title>
        <authorList>
            <person name="Gray T.A."/>
            <person name="Palumbo M.J."/>
            <person name="Derbyshire K.M."/>
        </authorList>
    </citation>
    <scope>NUCLEOTIDE SEQUENCE [LARGE SCALE GENOMIC DNA]</scope>
    <source>
        <strain evidence="9 10">MKD8</strain>
    </source>
</reference>
<feature type="region of interest" description="Disordered" evidence="6">
    <location>
        <begin position="227"/>
        <end position="246"/>
    </location>
</feature>
<keyword evidence="3 7" id="KW-0812">Transmembrane</keyword>
<dbReference type="PANTHER" id="PTHR36115:SF6">
    <property type="entry name" value="PROLINE-RICH ANTIGEN HOMOLOG"/>
    <property type="match status" value="1"/>
</dbReference>
<evidence type="ECO:0000256" key="6">
    <source>
        <dbReference type="SAM" id="MobiDB-lite"/>
    </source>
</evidence>
<feature type="region of interest" description="Disordered" evidence="6">
    <location>
        <begin position="1"/>
        <end position="48"/>
    </location>
</feature>
<evidence type="ECO:0000256" key="4">
    <source>
        <dbReference type="ARBA" id="ARBA00022989"/>
    </source>
</evidence>
<dbReference type="InterPro" id="IPR051791">
    <property type="entry name" value="Pra-immunoreactive"/>
</dbReference>
<feature type="domain" description="RDD" evidence="8">
    <location>
        <begin position="56"/>
        <end position="196"/>
    </location>
</feature>
<evidence type="ECO:0000256" key="7">
    <source>
        <dbReference type="SAM" id="Phobius"/>
    </source>
</evidence>
<dbReference type="InterPro" id="IPR010432">
    <property type="entry name" value="RDD"/>
</dbReference>
<feature type="compositionally biased region" description="Pro residues" evidence="6">
    <location>
        <begin position="230"/>
        <end position="239"/>
    </location>
</feature>
<name>A0A2U9PWI4_MYCSE</name>
<dbReference type="GO" id="GO:0005886">
    <property type="term" value="C:plasma membrane"/>
    <property type="evidence" value="ECO:0007669"/>
    <property type="project" value="UniProtKB-SubCell"/>
</dbReference>
<evidence type="ECO:0000313" key="9">
    <source>
        <dbReference type="EMBL" id="AWT56108.1"/>
    </source>
</evidence>
<proteinExistence type="predicted"/>